<accession>A0A3E3EFL1</accession>
<dbReference type="EMBL" id="QUSL01000005">
    <property type="protein sequence ID" value="RGD86569.1"/>
    <property type="molecule type" value="Genomic_DNA"/>
</dbReference>
<dbReference type="Proteomes" id="UP000261032">
    <property type="component" value="Unassembled WGS sequence"/>
</dbReference>
<name>A0A3E3EFL1_9FIRM</name>
<protein>
    <submittedName>
        <fullName evidence="1">Uncharacterized protein</fullName>
    </submittedName>
</protein>
<organism evidence="1 2">
    <name type="scientific">Thomasclavelia ramosa</name>
    <dbReference type="NCBI Taxonomy" id="1547"/>
    <lineage>
        <taxon>Bacteria</taxon>
        <taxon>Bacillati</taxon>
        <taxon>Bacillota</taxon>
        <taxon>Erysipelotrichia</taxon>
        <taxon>Erysipelotrichales</taxon>
        <taxon>Coprobacillaceae</taxon>
        <taxon>Thomasclavelia</taxon>
    </lineage>
</organism>
<reference evidence="1 2" key="1">
    <citation type="submission" date="2018-08" db="EMBL/GenBank/DDBJ databases">
        <title>A genome reference for cultivated species of the human gut microbiota.</title>
        <authorList>
            <person name="Zou Y."/>
            <person name="Xue W."/>
            <person name="Luo G."/>
        </authorList>
    </citation>
    <scope>NUCLEOTIDE SEQUENCE [LARGE SCALE GENOMIC DNA]</scope>
    <source>
        <strain evidence="1 2">OM06-4</strain>
    </source>
</reference>
<dbReference type="AlphaFoldDB" id="A0A3E3EFL1"/>
<gene>
    <name evidence="1" type="ORF">DXB93_05240</name>
</gene>
<evidence type="ECO:0000313" key="1">
    <source>
        <dbReference type="EMBL" id="RGD86569.1"/>
    </source>
</evidence>
<sequence length="113" mass="13265">MMKDKDIKLLEETDGVEFVNLEQLAQAYVESMTRGYNSHDMVFKENYIAISSPSPKSNYCGYHKTLAYEIYDYKEFFEEELPLLFSDVLDFSMDKGYNEAIVDIVEKVETMKR</sequence>
<evidence type="ECO:0000313" key="2">
    <source>
        <dbReference type="Proteomes" id="UP000261032"/>
    </source>
</evidence>
<proteinExistence type="predicted"/>
<comment type="caution">
    <text evidence="1">The sequence shown here is derived from an EMBL/GenBank/DDBJ whole genome shotgun (WGS) entry which is preliminary data.</text>
</comment>